<dbReference type="Pfam" id="PF07729">
    <property type="entry name" value="FCD"/>
    <property type="match status" value="1"/>
</dbReference>
<dbReference type="InterPro" id="IPR011711">
    <property type="entry name" value="GntR_C"/>
</dbReference>
<dbReference type="PRINTS" id="PR00035">
    <property type="entry name" value="HTHGNTR"/>
</dbReference>
<dbReference type="PANTHER" id="PTHR43537">
    <property type="entry name" value="TRANSCRIPTIONAL REGULATOR, GNTR FAMILY"/>
    <property type="match status" value="1"/>
</dbReference>
<keyword evidence="2 5" id="KW-0238">DNA-binding</keyword>
<dbReference type="AlphaFoldDB" id="A0A7W9PDU4"/>
<feature type="domain" description="HTH gntR-type" evidence="4">
    <location>
        <begin position="1"/>
        <end position="61"/>
    </location>
</feature>
<dbReference type="InterPro" id="IPR036390">
    <property type="entry name" value="WH_DNA-bd_sf"/>
</dbReference>
<dbReference type="InterPro" id="IPR000524">
    <property type="entry name" value="Tscrpt_reg_HTH_GntR"/>
</dbReference>
<evidence type="ECO:0000256" key="2">
    <source>
        <dbReference type="ARBA" id="ARBA00023125"/>
    </source>
</evidence>
<dbReference type="SMART" id="SM00345">
    <property type="entry name" value="HTH_GNTR"/>
    <property type="match status" value="1"/>
</dbReference>
<dbReference type="EMBL" id="JACHIT010000001">
    <property type="protein sequence ID" value="MBB5914287.1"/>
    <property type="molecule type" value="Genomic_DNA"/>
</dbReference>
<dbReference type="GO" id="GO:0003677">
    <property type="term" value="F:DNA binding"/>
    <property type="evidence" value="ECO:0007669"/>
    <property type="project" value="UniProtKB-KW"/>
</dbReference>
<sequence>MYRSLRRDLAAGVLDPTVRLGEERLAETYGVSRTPVREALARLLADGLVQRHDEGLYPYRPRLEELGDLYELRIVLEARGLRRIRFAAQDGVPSDIPVYGEVGDLKRSVGPSISLTGVAHDQLAVRRELGVWRRLRDEPPEPGADLIAADERFHTGLLLAAGNSSLAEALNAVHAKVRPIRSLDIPTPERIATMAAEHIAIAEHVLAGDLDAALSALLAHIIGSRAHVLARARQALALTRLGQALRE</sequence>
<dbReference type="SUPFAM" id="SSF48008">
    <property type="entry name" value="GntR ligand-binding domain-like"/>
    <property type="match status" value="1"/>
</dbReference>
<reference evidence="5 6" key="1">
    <citation type="submission" date="2020-08" db="EMBL/GenBank/DDBJ databases">
        <title>Sequencing the genomes of 1000 actinobacteria strains.</title>
        <authorList>
            <person name="Klenk H.-P."/>
        </authorList>
    </citation>
    <scope>NUCLEOTIDE SEQUENCE [LARGE SCALE GENOMIC DNA]</scope>
    <source>
        <strain evidence="5 6">DSM 43582</strain>
    </source>
</reference>
<dbReference type="InterPro" id="IPR008920">
    <property type="entry name" value="TF_FadR/GntR_C"/>
</dbReference>
<dbReference type="Gene3D" id="1.20.120.530">
    <property type="entry name" value="GntR ligand-binding domain-like"/>
    <property type="match status" value="1"/>
</dbReference>
<evidence type="ECO:0000256" key="3">
    <source>
        <dbReference type="ARBA" id="ARBA00023163"/>
    </source>
</evidence>
<comment type="caution">
    <text evidence="5">The sequence shown here is derived from an EMBL/GenBank/DDBJ whole genome shotgun (WGS) entry which is preliminary data.</text>
</comment>
<dbReference type="InterPro" id="IPR036388">
    <property type="entry name" value="WH-like_DNA-bd_sf"/>
</dbReference>
<dbReference type="SUPFAM" id="SSF46785">
    <property type="entry name" value="Winged helix' DNA-binding domain"/>
    <property type="match status" value="1"/>
</dbReference>
<dbReference type="PANTHER" id="PTHR43537:SF45">
    <property type="entry name" value="GNTR FAMILY REGULATORY PROTEIN"/>
    <property type="match status" value="1"/>
</dbReference>
<evidence type="ECO:0000313" key="5">
    <source>
        <dbReference type="EMBL" id="MBB5914287.1"/>
    </source>
</evidence>
<protein>
    <submittedName>
        <fullName evidence="5">DNA-binding GntR family transcriptional regulator</fullName>
    </submittedName>
</protein>
<evidence type="ECO:0000256" key="1">
    <source>
        <dbReference type="ARBA" id="ARBA00023015"/>
    </source>
</evidence>
<dbReference type="Proteomes" id="UP000540412">
    <property type="component" value="Unassembled WGS sequence"/>
</dbReference>
<evidence type="ECO:0000313" key="6">
    <source>
        <dbReference type="Proteomes" id="UP000540412"/>
    </source>
</evidence>
<name>A0A7W9PDU4_9NOCA</name>
<accession>A0A7W9PDU4</accession>
<evidence type="ECO:0000259" key="4">
    <source>
        <dbReference type="PROSITE" id="PS50949"/>
    </source>
</evidence>
<dbReference type="PROSITE" id="PS50949">
    <property type="entry name" value="HTH_GNTR"/>
    <property type="match status" value="1"/>
</dbReference>
<gene>
    <name evidence="5" type="ORF">BJY24_003154</name>
</gene>
<keyword evidence="6" id="KW-1185">Reference proteome</keyword>
<keyword evidence="3" id="KW-0804">Transcription</keyword>
<dbReference type="Pfam" id="PF00392">
    <property type="entry name" value="GntR"/>
    <property type="match status" value="1"/>
</dbReference>
<dbReference type="GO" id="GO:0003700">
    <property type="term" value="F:DNA-binding transcription factor activity"/>
    <property type="evidence" value="ECO:0007669"/>
    <property type="project" value="InterPro"/>
</dbReference>
<dbReference type="Gene3D" id="1.10.10.10">
    <property type="entry name" value="Winged helix-like DNA-binding domain superfamily/Winged helix DNA-binding domain"/>
    <property type="match status" value="1"/>
</dbReference>
<organism evidence="5 6">
    <name type="scientific">Nocardia transvalensis</name>
    <dbReference type="NCBI Taxonomy" id="37333"/>
    <lineage>
        <taxon>Bacteria</taxon>
        <taxon>Bacillati</taxon>
        <taxon>Actinomycetota</taxon>
        <taxon>Actinomycetes</taxon>
        <taxon>Mycobacteriales</taxon>
        <taxon>Nocardiaceae</taxon>
        <taxon>Nocardia</taxon>
    </lineage>
</organism>
<keyword evidence="1" id="KW-0805">Transcription regulation</keyword>
<proteinExistence type="predicted"/>